<keyword evidence="2" id="KW-1185">Reference proteome</keyword>
<organism evidence="1 2">
    <name type="scientific">Sphaerospermopsis aphanizomenoides LEGE 00250</name>
    <dbReference type="NCBI Taxonomy" id="2777972"/>
    <lineage>
        <taxon>Bacteria</taxon>
        <taxon>Bacillati</taxon>
        <taxon>Cyanobacteriota</taxon>
        <taxon>Cyanophyceae</taxon>
        <taxon>Nostocales</taxon>
        <taxon>Aphanizomenonaceae</taxon>
        <taxon>Sphaerospermopsis</taxon>
        <taxon>Sphaerospermopsis aphanizomenoides</taxon>
    </lineage>
</organism>
<dbReference type="Proteomes" id="UP000606776">
    <property type="component" value="Unassembled WGS sequence"/>
</dbReference>
<comment type="caution">
    <text evidence="1">The sequence shown here is derived from an EMBL/GenBank/DDBJ whole genome shotgun (WGS) entry which is preliminary data.</text>
</comment>
<accession>A0ABR9VEG2</accession>
<dbReference type="EMBL" id="JADEWB010000066">
    <property type="protein sequence ID" value="MBE9236887.1"/>
    <property type="molecule type" value="Genomic_DNA"/>
</dbReference>
<evidence type="ECO:0000313" key="1">
    <source>
        <dbReference type="EMBL" id="MBE9236887.1"/>
    </source>
</evidence>
<name>A0ABR9VEG2_9CYAN</name>
<reference evidence="1 2" key="1">
    <citation type="submission" date="2020-10" db="EMBL/GenBank/DDBJ databases">
        <authorList>
            <person name="Castelo-Branco R."/>
            <person name="Eusebio N."/>
            <person name="Adriana R."/>
            <person name="Vieira A."/>
            <person name="Brugerolle De Fraissinette N."/>
            <person name="Rezende De Castro R."/>
            <person name="Schneider M.P."/>
            <person name="Vasconcelos V."/>
            <person name="Leao P.N."/>
        </authorList>
    </citation>
    <scope>NUCLEOTIDE SEQUENCE [LARGE SCALE GENOMIC DNA]</scope>
    <source>
        <strain evidence="1 2">LEGE 00250</strain>
    </source>
</reference>
<protein>
    <submittedName>
        <fullName evidence="1">Uncharacterized protein</fullName>
    </submittedName>
</protein>
<sequence length="46" mass="5192">MTNMILARVWQEVSTKGQGGNEKLLGKSVFTVDEKKAEREKSHQDS</sequence>
<evidence type="ECO:0000313" key="2">
    <source>
        <dbReference type="Proteomes" id="UP000606776"/>
    </source>
</evidence>
<proteinExistence type="predicted"/>
<dbReference type="RefSeq" id="WP_193942952.1">
    <property type="nucleotide sequence ID" value="NZ_JADEWB010000066.1"/>
</dbReference>
<gene>
    <name evidence="1" type="ORF">IQ227_12850</name>
</gene>